<comment type="caution">
    <text evidence="1">The sequence shown here is derived from an EMBL/GenBank/DDBJ whole genome shotgun (WGS) entry which is preliminary data.</text>
</comment>
<name>A0A317ND96_9NOCA</name>
<organism evidence="1 2">
    <name type="scientific">Nocardia neocaledoniensis</name>
    <dbReference type="NCBI Taxonomy" id="236511"/>
    <lineage>
        <taxon>Bacteria</taxon>
        <taxon>Bacillati</taxon>
        <taxon>Actinomycetota</taxon>
        <taxon>Actinomycetes</taxon>
        <taxon>Mycobacteriales</taxon>
        <taxon>Nocardiaceae</taxon>
        <taxon>Nocardia</taxon>
    </lineage>
</organism>
<dbReference type="RefSeq" id="WP_244198387.1">
    <property type="nucleotide sequence ID" value="NZ_QGTL01000008.1"/>
</dbReference>
<gene>
    <name evidence="1" type="ORF">DFR69_10888</name>
</gene>
<proteinExistence type="predicted"/>
<accession>A0A317ND96</accession>
<keyword evidence="2" id="KW-1185">Reference proteome</keyword>
<evidence type="ECO:0000313" key="1">
    <source>
        <dbReference type="EMBL" id="PWV72777.1"/>
    </source>
</evidence>
<dbReference type="AlphaFoldDB" id="A0A317ND96"/>
<sequence length="159" mass="17145">MLIARAVLTLSGMALIDIENLPATTSGVLRRRAQAAGVPVRQYVRRELVTLAARQAPIDAVVRFLAEERPERAAAEVDTGALAMINVYDLPAEVWSVFDARAAAAGMPLSDYVREELITSARRGTVDDAVLEIREALGDGDLPLDMEAVVASVRYARGL</sequence>
<evidence type="ECO:0000313" key="2">
    <source>
        <dbReference type="Proteomes" id="UP000246410"/>
    </source>
</evidence>
<dbReference type="Proteomes" id="UP000246410">
    <property type="component" value="Unassembled WGS sequence"/>
</dbReference>
<reference evidence="1 2" key="1">
    <citation type="submission" date="2018-05" db="EMBL/GenBank/DDBJ databases">
        <title>Genomic Encyclopedia of Type Strains, Phase IV (KMG-IV): sequencing the most valuable type-strain genomes for metagenomic binning, comparative biology and taxonomic classification.</title>
        <authorList>
            <person name="Goeker M."/>
        </authorList>
    </citation>
    <scope>NUCLEOTIDE SEQUENCE [LARGE SCALE GENOMIC DNA]</scope>
    <source>
        <strain evidence="1 2">DSM 44717</strain>
    </source>
</reference>
<dbReference type="EMBL" id="QGTL01000008">
    <property type="protein sequence ID" value="PWV72777.1"/>
    <property type="molecule type" value="Genomic_DNA"/>
</dbReference>
<protein>
    <submittedName>
        <fullName evidence="1">Uncharacterized protein</fullName>
    </submittedName>
</protein>